<accession>A0AAP0EPK7</accession>
<evidence type="ECO:0000313" key="2">
    <source>
        <dbReference type="EMBL" id="KAK9093458.1"/>
    </source>
</evidence>
<feature type="region of interest" description="Disordered" evidence="1">
    <location>
        <begin position="23"/>
        <end position="114"/>
    </location>
</feature>
<organism evidence="2 3">
    <name type="scientific">Stephania yunnanensis</name>
    <dbReference type="NCBI Taxonomy" id="152371"/>
    <lineage>
        <taxon>Eukaryota</taxon>
        <taxon>Viridiplantae</taxon>
        <taxon>Streptophyta</taxon>
        <taxon>Embryophyta</taxon>
        <taxon>Tracheophyta</taxon>
        <taxon>Spermatophyta</taxon>
        <taxon>Magnoliopsida</taxon>
        <taxon>Ranunculales</taxon>
        <taxon>Menispermaceae</taxon>
        <taxon>Menispermoideae</taxon>
        <taxon>Cissampelideae</taxon>
        <taxon>Stephania</taxon>
    </lineage>
</organism>
<dbReference type="AlphaFoldDB" id="A0AAP0EPK7"/>
<protein>
    <submittedName>
        <fullName evidence="2">Uncharacterized protein</fullName>
    </submittedName>
</protein>
<feature type="compositionally biased region" description="Low complexity" evidence="1">
    <location>
        <begin position="76"/>
        <end position="91"/>
    </location>
</feature>
<feature type="compositionally biased region" description="Basic and acidic residues" evidence="1">
    <location>
        <begin position="56"/>
        <end position="73"/>
    </location>
</feature>
<proteinExistence type="predicted"/>
<feature type="compositionally biased region" description="Basic residues" evidence="1">
    <location>
        <begin position="92"/>
        <end position="101"/>
    </location>
</feature>
<gene>
    <name evidence="2" type="ORF">Syun_028369</name>
</gene>
<evidence type="ECO:0000256" key="1">
    <source>
        <dbReference type="SAM" id="MobiDB-lite"/>
    </source>
</evidence>
<dbReference type="Proteomes" id="UP001420932">
    <property type="component" value="Unassembled WGS sequence"/>
</dbReference>
<sequence>MIISPSLYKEGIISVRREFAVEELERGRRGESRGRSGGGGRWTRAEQPESGHGVRAAREVRGRGEARKSEEVRGVSAAGSAWERGAAAAVHRSCHRRRRRRSSEGGGAGGLACSAHVEKRDAVTMDSLPGLL</sequence>
<comment type="caution">
    <text evidence="2">The sequence shown here is derived from an EMBL/GenBank/DDBJ whole genome shotgun (WGS) entry which is preliminary data.</text>
</comment>
<evidence type="ECO:0000313" key="3">
    <source>
        <dbReference type="Proteomes" id="UP001420932"/>
    </source>
</evidence>
<dbReference type="EMBL" id="JBBNAF010000012">
    <property type="protein sequence ID" value="KAK9093458.1"/>
    <property type="molecule type" value="Genomic_DNA"/>
</dbReference>
<reference evidence="2 3" key="1">
    <citation type="submission" date="2024-01" db="EMBL/GenBank/DDBJ databases">
        <title>Genome assemblies of Stephania.</title>
        <authorList>
            <person name="Yang L."/>
        </authorList>
    </citation>
    <scope>NUCLEOTIDE SEQUENCE [LARGE SCALE GENOMIC DNA]</scope>
    <source>
        <strain evidence="2">YNDBR</strain>
        <tissue evidence="2">Leaf</tissue>
    </source>
</reference>
<name>A0AAP0EPK7_9MAGN</name>
<feature type="compositionally biased region" description="Basic and acidic residues" evidence="1">
    <location>
        <begin position="23"/>
        <end position="34"/>
    </location>
</feature>
<keyword evidence="3" id="KW-1185">Reference proteome</keyword>